<feature type="domain" description="Helicase ATP-binding" evidence="2">
    <location>
        <begin position="265"/>
        <end position="433"/>
    </location>
</feature>
<dbReference type="InterPro" id="IPR014001">
    <property type="entry name" value="Helicase_ATP-bd"/>
</dbReference>
<dbReference type="PROSITE" id="PS51192">
    <property type="entry name" value="HELICASE_ATP_BIND_1"/>
    <property type="match status" value="1"/>
</dbReference>
<dbReference type="OrthoDB" id="9803459at2"/>
<feature type="domain" description="Helicase C-terminal" evidence="3">
    <location>
        <begin position="512"/>
        <end position="659"/>
    </location>
</feature>
<feature type="region of interest" description="Disordered" evidence="1">
    <location>
        <begin position="236"/>
        <end position="256"/>
    </location>
</feature>
<dbReference type="InterPro" id="IPR006935">
    <property type="entry name" value="Helicase/UvrB_N"/>
</dbReference>
<dbReference type="GO" id="GO:0016787">
    <property type="term" value="F:hydrolase activity"/>
    <property type="evidence" value="ECO:0007669"/>
    <property type="project" value="InterPro"/>
</dbReference>
<dbReference type="PANTHER" id="PTHR47396:SF1">
    <property type="entry name" value="ATP-DEPENDENT HELICASE IRC3-RELATED"/>
    <property type="match status" value="1"/>
</dbReference>
<evidence type="ECO:0000259" key="2">
    <source>
        <dbReference type="PROSITE" id="PS51192"/>
    </source>
</evidence>
<accession>A0A2A4FSU1</accession>
<dbReference type="InterPro" id="IPR001650">
    <property type="entry name" value="Helicase_C-like"/>
</dbReference>
<dbReference type="GO" id="GO:0004386">
    <property type="term" value="F:helicase activity"/>
    <property type="evidence" value="ECO:0007669"/>
    <property type="project" value="UniProtKB-KW"/>
</dbReference>
<dbReference type="GO" id="GO:0005524">
    <property type="term" value="F:ATP binding"/>
    <property type="evidence" value="ECO:0007669"/>
    <property type="project" value="InterPro"/>
</dbReference>
<dbReference type="AlphaFoldDB" id="A0A2A4FSU1"/>
<dbReference type="GO" id="GO:0003677">
    <property type="term" value="F:DNA binding"/>
    <property type="evidence" value="ECO:0007669"/>
    <property type="project" value="InterPro"/>
</dbReference>
<dbReference type="RefSeq" id="WP_083215996.1">
    <property type="nucleotide sequence ID" value="NZ_CP023449.1"/>
</dbReference>
<dbReference type="Pfam" id="PF00271">
    <property type="entry name" value="Helicase_C"/>
    <property type="match status" value="1"/>
</dbReference>
<dbReference type="SUPFAM" id="SSF52540">
    <property type="entry name" value="P-loop containing nucleoside triphosphate hydrolases"/>
    <property type="match status" value="1"/>
</dbReference>
<keyword evidence="4" id="KW-0347">Helicase</keyword>
<dbReference type="Proteomes" id="UP000218934">
    <property type="component" value="Unassembled WGS sequence"/>
</dbReference>
<dbReference type="KEGG" id="rdi:CMV14_22265"/>
<evidence type="ECO:0000259" key="3">
    <source>
        <dbReference type="PROSITE" id="PS51194"/>
    </source>
</evidence>
<keyword evidence="4" id="KW-0067">ATP-binding</keyword>
<keyword evidence="4" id="KW-0547">Nucleotide-binding</keyword>
<dbReference type="EMBL" id="NWUF01000022">
    <property type="protein sequence ID" value="PCE40790.1"/>
    <property type="molecule type" value="Genomic_DNA"/>
</dbReference>
<dbReference type="InterPro" id="IPR027417">
    <property type="entry name" value="P-loop_NTPase"/>
</dbReference>
<evidence type="ECO:0000313" key="5">
    <source>
        <dbReference type="Proteomes" id="UP000218934"/>
    </source>
</evidence>
<gene>
    <name evidence="4" type="ORF">COO09_18200</name>
</gene>
<keyword evidence="5" id="KW-1185">Reference proteome</keyword>
<dbReference type="GO" id="GO:0005829">
    <property type="term" value="C:cytosol"/>
    <property type="evidence" value="ECO:0007669"/>
    <property type="project" value="TreeGrafter"/>
</dbReference>
<dbReference type="InterPro" id="IPR050742">
    <property type="entry name" value="Helicase_Restrict-Modif_Enz"/>
</dbReference>
<sequence length="659" mass="73225">MTKQSAGPGEAPLSLKAHYRSGRDDLAQDFFAPCLRKAVRYRRAVGYFSTSALLSWADALLRFAHDGALTAQLIASPELSSADAATLRSLQDPERIAAYQAMIVDRVLGEIVALLDSPDDRRLRANVFAWLVANERVQLKFAFPEHVEDAGIFHEKIGVFDFPGGAQAAFTGSANETISGHRNNYESVDVYRSWAPGELERVKVKVEQFEEAWANLAPGLKVLSPSTAVLDRIRERAPRGTAPTPEPEPAPAVSDPRWAHQDEAVAAFLEARAGVLEMATGTGKTRTALKILSTLVARDAINTAIVTMEGTDLLDQWADELQDWNATGAGPGWLIYRQYERHHESGEYALDPARAIMVISRGQLRPLLDRLAPAVKARAIIVHDEVHGLGTPSLVEALKGRHAGFAYRVGLSATPERAYDAQGNTFVTEELGPVLYQFPLEMAISRGVLCEFDYLPLPYDLTPGDRERLQAIYARKAGREREGRPMSREELWTEIAKVYKTAEMKPQVFADFLPSRPEVLKRSILFVETREYGAPILELLHKYTHLYRTYYADDDRDHLVAFARGEIDCLVTCHRISQGIDIRSLNTVILFASARARLETIQRIGRCLRFDPLRPDKRALVIDFVRPASAGDPVPNADQARAQWLSELATVRKGDSHGA</sequence>
<dbReference type="PANTHER" id="PTHR47396">
    <property type="entry name" value="TYPE I RESTRICTION ENZYME ECOKI R PROTEIN"/>
    <property type="match status" value="1"/>
</dbReference>
<dbReference type="PROSITE" id="PS51194">
    <property type="entry name" value="HELICASE_CTER"/>
    <property type="match status" value="1"/>
</dbReference>
<dbReference type="CDD" id="cd09179">
    <property type="entry name" value="PLDc_N_DEXD_a"/>
    <property type="match status" value="1"/>
</dbReference>
<dbReference type="SMART" id="SM00487">
    <property type="entry name" value="DEXDc"/>
    <property type="match status" value="1"/>
</dbReference>
<evidence type="ECO:0000256" key="1">
    <source>
        <dbReference type="SAM" id="MobiDB-lite"/>
    </source>
</evidence>
<proteinExistence type="predicted"/>
<evidence type="ECO:0000313" key="4">
    <source>
        <dbReference type="EMBL" id="PCE40790.1"/>
    </source>
</evidence>
<reference evidence="4 5" key="1">
    <citation type="submission" date="2017-09" db="EMBL/GenBank/DDBJ databases">
        <title>The Catabolism of 3,6-Dichlorosalicylic acid is Initiated by the Cytochrome P450 Monooxygenase DsmABC in Rhizorhabdus dicambivorans Ndbn-20.</title>
        <authorList>
            <person name="Na L."/>
        </authorList>
    </citation>
    <scope>NUCLEOTIDE SEQUENCE [LARGE SCALE GENOMIC DNA]</scope>
    <source>
        <strain evidence="4 5">Ndbn-20m</strain>
    </source>
</reference>
<organism evidence="4 5">
    <name type="scientific">Rhizorhabdus dicambivorans</name>
    <dbReference type="NCBI Taxonomy" id="1850238"/>
    <lineage>
        <taxon>Bacteria</taxon>
        <taxon>Pseudomonadati</taxon>
        <taxon>Pseudomonadota</taxon>
        <taxon>Alphaproteobacteria</taxon>
        <taxon>Sphingomonadales</taxon>
        <taxon>Sphingomonadaceae</taxon>
        <taxon>Rhizorhabdus</taxon>
    </lineage>
</organism>
<dbReference type="Pfam" id="PF04851">
    <property type="entry name" value="ResIII"/>
    <property type="match status" value="1"/>
</dbReference>
<comment type="caution">
    <text evidence="4">The sequence shown here is derived from an EMBL/GenBank/DDBJ whole genome shotgun (WGS) entry which is preliminary data.</text>
</comment>
<dbReference type="Gene3D" id="3.40.50.300">
    <property type="entry name" value="P-loop containing nucleotide triphosphate hydrolases"/>
    <property type="match status" value="2"/>
</dbReference>
<keyword evidence="4" id="KW-0378">Hydrolase</keyword>
<protein>
    <submittedName>
        <fullName evidence="4">Helicase</fullName>
    </submittedName>
</protein>
<name>A0A2A4FSU1_9SPHN</name>